<name>A0ABT9QTB8_9ACTN</name>
<dbReference type="EMBL" id="JAUSQU010000001">
    <property type="protein sequence ID" value="MDP9849931.1"/>
    <property type="molecule type" value="Genomic_DNA"/>
</dbReference>
<keyword evidence="2" id="KW-1185">Reference proteome</keyword>
<evidence type="ECO:0000313" key="2">
    <source>
        <dbReference type="Proteomes" id="UP001225356"/>
    </source>
</evidence>
<protein>
    <submittedName>
        <fullName evidence="1">Uncharacterized protein</fullName>
    </submittedName>
</protein>
<evidence type="ECO:0000313" key="1">
    <source>
        <dbReference type="EMBL" id="MDP9849931.1"/>
    </source>
</evidence>
<dbReference type="RefSeq" id="WP_307568049.1">
    <property type="nucleotide sequence ID" value="NZ_JAUSQU010000001.1"/>
</dbReference>
<proteinExistence type="predicted"/>
<reference evidence="1 2" key="1">
    <citation type="submission" date="2023-07" db="EMBL/GenBank/DDBJ databases">
        <title>Sequencing the genomes of 1000 actinobacteria strains.</title>
        <authorList>
            <person name="Klenk H.-P."/>
        </authorList>
    </citation>
    <scope>NUCLEOTIDE SEQUENCE [LARGE SCALE GENOMIC DNA]</scope>
    <source>
        <strain evidence="1 2">DSM 46740</strain>
    </source>
</reference>
<organism evidence="1 2">
    <name type="scientific">Streptosporangium lutulentum</name>
    <dbReference type="NCBI Taxonomy" id="1461250"/>
    <lineage>
        <taxon>Bacteria</taxon>
        <taxon>Bacillati</taxon>
        <taxon>Actinomycetota</taxon>
        <taxon>Actinomycetes</taxon>
        <taxon>Streptosporangiales</taxon>
        <taxon>Streptosporangiaceae</taxon>
        <taxon>Streptosporangium</taxon>
    </lineage>
</organism>
<gene>
    <name evidence="1" type="ORF">J2853_009142</name>
</gene>
<comment type="caution">
    <text evidence="1">The sequence shown here is derived from an EMBL/GenBank/DDBJ whole genome shotgun (WGS) entry which is preliminary data.</text>
</comment>
<accession>A0ABT9QTB8</accession>
<sequence>MKLLIATLAFAGAYVGVEASQGASVRAPVGVDAEAPVHTVTLSAESLPVVAEKIPTVGTITVTALGACDRPYRIQSVIDNAHPEKVVSYGWRLQRWSEATRSWRPYLSAHSGFIGESQTAEWEPRVVGNPGWYRAVLAVSGEAPLRGERFFVSC</sequence>
<dbReference type="Proteomes" id="UP001225356">
    <property type="component" value="Unassembled WGS sequence"/>
</dbReference>